<keyword evidence="4" id="KW-1185">Reference proteome</keyword>
<dbReference type="PANTHER" id="PTHR46526:SF1">
    <property type="entry name" value="CHORDIN"/>
    <property type="match status" value="1"/>
</dbReference>
<reference evidence="2 4" key="1">
    <citation type="submission" date="2008-03" db="EMBL/GenBank/DDBJ databases">
        <title>Annotation of Ixodes scapularis.</title>
        <authorList>
            <consortium name="Ixodes scapularis Genome Project Consortium"/>
            <person name="Caler E."/>
            <person name="Hannick L.I."/>
            <person name="Bidwell S."/>
            <person name="Joardar V."/>
            <person name="Thiagarajan M."/>
            <person name="Amedeo P."/>
            <person name="Galinsky K.J."/>
            <person name="Schobel S."/>
            <person name="Inman J."/>
            <person name="Hostetler J."/>
            <person name="Miller J."/>
            <person name="Hammond M."/>
            <person name="Megy K."/>
            <person name="Lawson D."/>
            <person name="Kodira C."/>
            <person name="Sutton G."/>
            <person name="Meyer J."/>
            <person name="Hill C.A."/>
            <person name="Birren B."/>
            <person name="Nene V."/>
            <person name="Collins F."/>
            <person name="Alarcon-Chaidez F."/>
            <person name="Wikel S."/>
            <person name="Strausberg R."/>
        </authorList>
    </citation>
    <scope>NUCLEOTIDE SEQUENCE [LARGE SCALE GENOMIC DNA]</scope>
    <source>
        <strain evidence="4">Wikel</strain>
        <strain evidence="2">Wikel colony</strain>
    </source>
</reference>
<dbReference type="EMBL" id="ABJB010982196">
    <property type="status" value="NOT_ANNOTATED_CDS"/>
    <property type="molecule type" value="Genomic_DNA"/>
</dbReference>
<name>B7PCF9_IXOSC</name>
<feature type="non-terminal residue" evidence="2">
    <location>
        <position position="1"/>
    </location>
</feature>
<feature type="non-terminal residue" evidence="2">
    <location>
        <position position="125"/>
    </location>
</feature>
<dbReference type="EMBL" id="DS683706">
    <property type="protein sequence ID" value="EEC04281.1"/>
    <property type="molecule type" value="Genomic_DNA"/>
</dbReference>
<dbReference type="EMBL" id="ABJB011039673">
    <property type="status" value="NOT_ANNOTATED_CDS"/>
    <property type="molecule type" value="Genomic_DNA"/>
</dbReference>
<dbReference type="PaxDb" id="6945-B7PCF9"/>
<evidence type="ECO:0000313" key="2">
    <source>
        <dbReference type="EMBL" id="EEC04281.1"/>
    </source>
</evidence>
<evidence type="ECO:0000313" key="3">
    <source>
        <dbReference type="EnsemblMetazoa" id="ISCW017031-PA"/>
    </source>
</evidence>
<dbReference type="EMBL" id="ABJB010823762">
    <property type="status" value="NOT_ANNOTATED_CDS"/>
    <property type="molecule type" value="Genomic_DNA"/>
</dbReference>
<dbReference type="EMBL" id="ABJB010865524">
    <property type="status" value="NOT_ANNOTATED_CDS"/>
    <property type="molecule type" value="Genomic_DNA"/>
</dbReference>
<dbReference type="InterPro" id="IPR052278">
    <property type="entry name" value="Chordin-like_regulators"/>
</dbReference>
<dbReference type="EnsemblMetazoa" id="ISCW017031-RA">
    <property type="protein sequence ID" value="ISCW017031-PA"/>
    <property type="gene ID" value="ISCW017031"/>
</dbReference>
<dbReference type="EMBL" id="ABJB010731277">
    <property type="status" value="NOT_ANNOTATED_CDS"/>
    <property type="molecule type" value="Genomic_DNA"/>
</dbReference>
<dbReference type="VEuPathDB" id="VectorBase:ISCW017031"/>
<reference evidence="3" key="2">
    <citation type="submission" date="2020-05" db="UniProtKB">
        <authorList>
            <consortium name="EnsemblMetazoa"/>
        </authorList>
    </citation>
    <scope>IDENTIFICATION</scope>
    <source>
        <strain evidence="3">wikel</strain>
    </source>
</reference>
<evidence type="ECO:0000256" key="1">
    <source>
        <dbReference type="SAM" id="MobiDB-lite"/>
    </source>
</evidence>
<sequence length="125" mass="13772">VHRKKRVVARVRCENIKNDCPKPTCEDPVLLPERCCKTCPGEGEHPLSLSPPSPFSPEDLVTLTGGGGEEGMSSRMCRGRVTLRMCGTRLEGNGVVTSRSLRQSKVYLCFRDISTLVGNSKQEPR</sequence>
<evidence type="ECO:0000313" key="4">
    <source>
        <dbReference type="Proteomes" id="UP000001555"/>
    </source>
</evidence>
<dbReference type="AlphaFoldDB" id="B7PCF9"/>
<proteinExistence type="predicted"/>
<dbReference type="Proteomes" id="UP000001555">
    <property type="component" value="Unassembled WGS sequence"/>
</dbReference>
<feature type="region of interest" description="Disordered" evidence="1">
    <location>
        <begin position="45"/>
        <end position="74"/>
    </location>
</feature>
<gene>
    <name evidence="2" type="ORF">IscW_ISCW017031</name>
</gene>
<dbReference type="EMBL" id="ABJB010972068">
    <property type="status" value="NOT_ANNOTATED_CDS"/>
    <property type="molecule type" value="Genomic_DNA"/>
</dbReference>
<dbReference type="PANTHER" id="PTHR46526">
    <property type="entry name" value="CHORDIN"/>
    <property type="match status" value="1"/>
</dbReference>
<dbReference type="VEuPathDB" id="VectorBase:ISCI017031"/>
<dbReference type="STRING" id="6945.B7PCF9"/>
<evidence type="ECO:0008006" key="5">
    <source>
        <dbReference type="Google" id="ProtNLM"/>
    </source>
</evidence>
<dbReference type="EMBL" id="ABJB010742775">
    <property type="status" value="NOT_ANNOTATED_CDS"/>
    <property type="molecule type" value="Genomic_DNA"/>
</dbReference>
<accession>B7PCF9</accession>
<dbReference type="InParanoid" id="B7PCF9"/>
<dbReference type="HOGENOM" id="CLU_1998218_0_0_1"/>
<protein>
    <recommendedName>
        <fullName evidence="5">Chordin</fullName>
    </recommendedName>
</protein>
<organism>
    <name type="scientific">Ixodes scapularis</name>
    <name type="common">Black-legged tick</name>
    <name type="synonym">Deer tick</name>
    <dbReference type="NCBI Taxonomy" id="6945"/>
    <lineage>
        <taxon>Eukaryota</taxon>
        <taxon>Metazoa</taxon>
        <taxon>Ecdysozoa</taxon>
        <taxon>Arthropoda</taxon>
        <taxon>Chelicerata</taxon>
        <taxon>Arachnida</taxon>
        <taxon>Acari</taxon>
        <taxon>Parasitiformes</taxon>
        <taxon>Ixodida</taxon>
        <taxon>Ixodoidea</taxon>
        <taxon>Ixodidae</taxon>
        <taxon>Ixodinae</taxon>
        <taxon>Ixodes</taxon>
    </lineage>
</organism>